<organism evidence="4 5">
    <name type="scientific">Oharaeibacter diazotrophicus</name>
    <dbReference type="NCBI Taxonomy" id="1920512"/>
    <lineage>
        <taxon>Bacteria</taxon>
        <taxon>Pseudomonadati</taxon>
        <taxon>Pseudomonadota</taxon>
        <taxon>Alphaproteobacteria</taxon>
        <taxon>Hyphomicrobiales</taxon>
        <taxon>Pleomorphomonadaceae</taxon>
        <taxon>Oharaeibacter</taxon>
    </lineage>
</organism>
<dbReference type="RefSeq" id="WP_126535437.1">
    <property type="nucleotide sequence ID" value="NZ_BSPM01000008.1"/>
</dbReference>
<dbReference type="GO" id="GO:0008146">
    <property type="term" value="F:sulfotransferase activity"/>
    <property type="evidence" value="ECO:0007669"/>
    <property type="project" value="InterPro"/>
</dbReference>
<proteinExistence type="inferred from homology"/>
<dbReference type="SUPFAM" id="SSF52540">
    <property type="entry name" value="P-loop containing nucleoside triphosphate hydrolases"/>
    <property type="match status" value="1"/>
</dbReference>
<name>A0A4R6RLM4_9HYPH</name>
<dbReference type="Pfam" id="PF00685">
    <property type="entry name" value="Sulfotransfer_1"/>
    <property type="match status" value="1"/>
</dbReference>
<dbReference type="EMBL" id="SNXY01000006">
    <property type="protein sequence ID" value="TDP87440.1"/>
    <property type="molecule type" value="Genomic_DNA"/>
</dbReference>
<feature type="domain" description="Sulfotransferase" evidence="3">
    <location>
        <begin position="9"/>
        <end position="274"/>
    </location>
</feature>
<sequence>MAIFPPGLVWLASFPKSGNTWLRVLFANLRAGAVGGAHINRLEDDDGDYPGSKDWLVERTQVDPDLLGLAEIERLRARVHDAQAPTATTLQPVKIHDALFGVSGAPIAGTVARAILYAVRDPRDVAVSAMHHFGLTADAAVALLDGEHGPFGGGRMLPYRLGDWSSHVRDWTGYRAVPVVTLRYEDLRAEPEHRFAAVLAALGVAADAAEIATAVARSSLAALQRQEEEAGFSEARLGQARFFRSGRVGEWREVLSPAQVAAIEARHGAVMRRFGYLPAEEDPSP</sequence>
<dbReference type="PANTHER" id="PTHR11783">
    <property type="entry name" value="SULFOTRANSFERASE SULT"/>
    <property type="match status" value="1"/>
</dbReference>
<dbReference type="Gene3D" id="3.40.50.300">
    <property type="entry name" value="P-loop containing nucleotide triphosphate hydrolases"/>
    <property type="match status" value="1"/>
</dbReference>
<evidence type="ECO:0000256" key="2">
    <source>
        <dbReference type="ARBA" id="ARBA00022679"/>
    </source>
</evidence>
<evidence type="ECO:0000313" key="4">
    <source>
        <dbReference type="EMBL" id="TDP87440.1"/>
    </source>
</evidence>
<evidence type="ECO:0000313" key="5">
    <source>
        <dbReference type="Proteomes" id="UP000294547"/>
    </source>
</evidence>
<comment type="similarity">
    <text evidence="1">Belongs to the sulfotransferase 1 family.</text>
</comment>
<keyword evidence="5" id="KW-1185">Reference proteome</keyword>
<evidence type="ECO:0000256" key="1">
    <source>
        <dbReference type="ARBA" id="ARBA00005771"/>
    </source>
</evidence>
<gene>
    <name evidence="4" type="ORF">EDD54_1335</name>
</gene>
<comment type="caution">
    <text evidence="4">The sequence shown here is derived from an EMBL/GenBank/DDBJ whole genome shotgun (WGS) entry which is preliminary data.</text>
</comment>
<dbReference type="InterPro" id="IPR000863">
    <property type="entry name" value="Sulfotransferase_dom"/>
</dbReference>
<dbReference type="OrthoDB" id="9804504at2"/>
<reference evidence="4 5" key="1">
    <citation type="submission" date="2019-03" db="EMBL/GenBank/DDBJ databases">
        <title>Genomic Encyclopedia of Type Strains, Phase IV (KMG-IV): sequencing the most valuable type-strain genomes for metagenomic binning, comparative biology and taxonomic classification.</title>
        <authorList>
            <person name="Goeker M."/>
        </authorList>
    </citation>
    <scope>NUCLEOTIDE SEQUENCE [LARGE SCALE GENOMIC DNA]</scope>
    <source>
        <strain evidence="4 5">DSM 102969</strain>
    </source>
</reference>
<dbReference type="InterPro" id="IPR027417">
    <property type="entry name" value="P-loop_NTPase"/>
</dbReference>
<evidence type="ECO:0000259" key="3">
    <source>
        <dbReference type="Pfam" id="PF00685"/>
    </source>
</evidence>
<dbReference type="AlphaFoldDB" id="A0A4R6RLM4"/>
<dbReference type="Proteomes" id="UP000294547">
    <property type="component" value="Unassembled WGS sequence"/>
</dbReference>
<keyword evidence="2 4" id="KW-0808">Transferase</keyword>
<protein>
    <submittedName>
        <fullName evidence="4">Sulfotransferase domain-containing protein</fullName>
    </submittedName>
</protein>
<accession>A0A4R6RLM4</accession>